<name>F0WZF2_9STRA</name>
<accession>F0WZF2</accession>
<proteinExistence type="predicted"/>
<dbReference type="AlphaFoldDB" id="F0WZF2"/>
<evidence type="ECO:0000313" key="1">
    <source>
        <dbReference type="EMBL" id="CCA26872.1"/>
    </source>
</evidence>
<reference evidence="1" key="2">
    <citation type="submission" date="2011-02" db="EMBL/GenBank/DDBJ databases">
        <authorList>
            <person name="MacLean D."/>
        </authorList>
    </citation>
    <scope>NUCLEOTIDE SEQUENCE</scope>
</reference>
<dbReference type="HOGENOM" id="CLU_2113515_0_0_1"/>
<organism evidence="1">
    <name type="scientific">Albugo laibachii Nc14</name>
    <dbReference type="NCBI Taxonomy" id="890382"/>
    <lineage>
        <taxon>Eukaryota</taxon>
        <taxon>Sar</taxon>
        <taxon>Stramenopiles</taxon>
        <taxon>Oomycota</taxon>
        <taxon>Peronosporomycetes</taxon>
        <taxon>Albuginales</taxon>
        <taxon>Albuginaceae</taxon>
        <taxon>Albugo</taxon>
    </lineage>
</organism>
<dbReference type="EMBL" id="FR824468">
    <property type="protein sequence ID" value="CCA26872.1"/>
    <property type="molecule type" value="Genomic_DNA"/>
</dbReference>
<sequence>MYIIHFYICSYRSRATPKLSAVKLERGNESRENRAVNDYRKRYNESEPMEIDRVREISKERCRRRMLCFNFKKPGHSWSQCANTAKGNNDVEIRVRSITCKKTGETVKKRYYLNN</sequence>
<reference evidence="1" key="1">
    <citation type="journal article" date="2011" name="PLoS Biol.">
        <title>Gene gain and loss during evolution of obligate parasitism in the white rust pathogen of Arabidopsis thaliana.</title>
        <authorList>
            <person name="Kemen E."/>
            <person name="Gardiner A."/>
            <person name="Schultz-Larsen T."/>
            <person name="Kemen A.C."/>
            <person name="Balmuth A.L."/>
            <person name="Robert-Seilaniantz A."/>
            <person name="Bailey K."/>
            <person name="Holub E."/>
            <person name="Studholme D.J."/>
            <person name="Maclean D."/>
            <person name="Jones J.D."/>
        </authorList>
    </citation>
    <scope>NUCLEOTIDE SEQUENCE</scope>
</reference>
<protein>
    <submittedName>
        <fullName evidence="1">AlNc14C425G11554 protein</fullName>
    </submittedName>
</protein>
<gene>
    <name evidence="1" type="primary">AlNc14C425G11554</name>
    <name evidence="1" type="ORF">ALNC14_130160</name>
</gene>